<name>A0ABY9M0H8_9BURK</name>
<dbReference type="InterPro" id="IPR012902">
    <property type="entry name" value="N_methyl_site"/>
</dbReference>
<keyword evidence="2" id="KW-1185">Reference proteome</keyword>
<proteinExistence type="predicted"/>
<protein>
    <submittedName>
        <fullName evidence="1">Prepilin-type N-terminal cleavage/methylation domain-containing protein</fullName>
    </submittedName>
</protein>
<dbReference type="EMBL" id="CP132976">
    <property type="protein sequence ID" value="WMD20205.1"/>
    <property type="molecule type" value="Genomic_DNA"/>
</dbReference>
<dbReference type="Proteomes" id="UP001234798">
    <property type="component" value="Chromosome"/>
</dbReference>
<sequence>MKRTRGFSLLEMLAALSLIAVLMLLAVSSFSGSSKLVEPLARNAARTEQVLAAQRFLRQSLAGMMESSQFLGEPRTLEYVAAAPLVLGGALRLHRLEFVSDMAGGWLLRVAFFDPERKTWGDDQILVDHLRDVRLAYRGFDDMQRDTGWLEHWPWTPRLPKVVQVKAEAVGSTRWSTLSVVLRTTQQLRIGQ</sequence>
<reference evidence="1 2" key="1">
    <citation type="submission" date="2023-08" db="EMBL/GenBank/DDBJ databases">
        <title>Achromobacter seleniivolatilans sp. nov., isolated from seleniferous soil.</title>
        <authorList>
            <person name="Zhang S."/>
            <person name="Li K."/>
            <person name="Peng J."/>
            <person name="Zhao Q."/>
            <person name="Wang H."/>
            <person name="Guo Y."/>
        </authorList>
    </citation>
    <scope>NUCLEOTIDE SEQUENCE [LARGE SCALE GENOMIC DNA]</scope>
    <source>
        <strain evidence="1 2">R39</strain>
    </source>
</reference>
<dbReference type="NCBIfam" id="TIGR02532">
    <property type="entry name" value="IV_pilin_GFxxxE"/>
    <property type="match status" value="1"/>
</dbReference>
<gene>
    <name evidence="1" type="ORF">RAS12_26950</name>
</gene>
<evidence type="ECO:0000313" key="2">
    <source>
        <dbReference type="Proteomes" id="UP001234798"/>
    </source>
</evidence>
<dbReference type="PROSITE" id="PS00409">
    <property type="entry name" value="PROKAR_NTER_METHYL"/>
    <property type="match status" value="1"/>
</dbReference>
<accession>A0ABY9M0H8</accession>
<organism evidence="1 2">
    <name type="scientific">Achromobacter seleniivolatilans</name>
    <dbReference type="NCBI Taxonomy" id="3047478"/>
    <lineage>
        <taxon>Bacteria</taxon>
        <taxon>Pseudomonadati</taxon>
        <taxon>Pseudomonadota</taxon>
        <taxon>Betaproteobacteria</taxon>
        <taxon>Burkholderiales</taxon>
        <taxon>Alcaligenaceae</taxon>
        <taxon>Achromobacter</taxon>
    </lineage>
</organism>
<evidence type="ECO:0000313" key="1">
    <source>
        <dbReference type="EMBL" id="WMD20205.1"/>
    </source>
</evidence>
<dbReference type="Pfam" id="PF07963">
    <property type="entry name" value="N_methyl"/>
    <property type="match status" value="1"/>
</dbReference>
<dbReference type="RefSeq" id="WP_306943217.1">
    <property type="nucleotide sequence ID" value="NZ_CP132976.1"/>
</dbReference>